<gene>
    <name evidence="12" type="ORF">RNJ44_04069</name>
</gene>
<evidence type="ECO:0000256" key="5">
    <source>
        <dbReference type="ARBA" id="ARBA00022771"/>
    </source>
</evidence>
<accession>A0ABR4NTV6</accession>
<dbReference type="InterPro" id="IPR023321">
    <property type="entry name" value="PINIT"/>
</dbReference>
<dbReference type="InterPro" id="IPR004181">
    <property type="entry name" value="Znf_MIZ"/>
</dbReference>
<keyword evidence="4" id="KW-0479">Metal-binding</keyword>
<feature type="region of interest" description="Disordered" evidence="9">
    <location>
        <begin position="601"/>
        <end position="620"/>
    </location>
</feature>
<evidence type="ECO:0000256" key="2">
    <source>
        <dbReference type="ARBA" id="ARBA00005383"/>
    </source>
</evidence>
<evidence type="ECO:0000259" key="10">
    <source>
        <dbReference type="PROSITE" id="PS51044"/>
    </source>
</evidence>
<dbReference type="Pfam" id="PF02891">
    <property type="entry name" value="zf-MIZ"/>
    <property type="match status" value="1"/>
</dbReference>
<dbReference type="Gene3D" id="2.60.120.780">
    <property type="entry name" value="PINIT domain"/>
    <property type="match status" value="1"/>
</dbReference>
<dbReference type="Gene3D" id="3.30.40.10">
    <property type="entry name" value="Zinc/RING finger domain, C3HC4 (zinc finger)"/>
    <property type="match status" value="1"/>
</dbReference>
<evidence type="ECO:0000256" key="3">
    <source>
        <dbReference type="ARBA" id="ARBA00022679"/>
    </source>
</evidence>
<evidence type="ECO:0000256" key="8">
    <source>
        <dbReference type="PROSITE-ProRule" id="PRU00452"/>
    </source>
</evidence>
<keyword evidence="7" id="KW-0862">Zinc</keyword>
<keyword evidence="13" id="KW-1185">Reference proteome</keyword>
<evidence type="ECO:0000313" key="13">
    <source>
        <dbReference type="Proteomes" id="UP001623330"/>
    </source>
</evidence>
<evidence type="ECO:0000256" key="7">
    <source>
        <dbReference type="ARBA" id="ARBA00022833"/>
    </source>
</evidence>
<feature type="region of interest" description="Disordered" evidence="9">
    <location>
        <begin position="788"/>
        <end position="826"/>
    </location>
</feature>
<dbReference type="PANTHER" id="PTHR10782">
    <property type="entry name" value="ZINC FINGER MIZ DOMAIN-CONTAINING PROTEIN"/>
    <property type="match status" value="1"/>
</dbReference>
<evidence type="ECO:0000259" key="11">
    <source>
        <dbReference type="PROSITE" id="PS51466"/>
    </source>
</evidence>
<dbReference type="EMBL" id="JBEVYD010000005">
    <property type="protein sequence ID" value="KAL3232153.1"/>
    <property type="molecule type" value="Genomic_DNA"/>
</dbReference>
<dbReference type="PROSITE" id="PS51466">
    <property type="entry name" value="PINIT"/>
    <property type="match status" value="1"/>
</dbReference>
<evidence type="ECO:0000256" key="1">
    <source>
        <dbReference type="ARBA" id="ARBA00004718"/>
    </source>
</evidence>
<dbReference type="PROSITE" id="PS51044">
    <property type="entry name" value="ZF_SP_RING"/>
    <property type="match status" value="1"/>
</dbReference>
<dbReference type="PANTHER" id="PTHR10782:SF4">
    <property type="entry name" value="TONALLI, ISOFORM E"/>
    <property type="match status" value="1"/>
</dbReference>
<keyword evidence="6" id="KW-0833">Ubl conjugation pathway</keyword>
<dbReference type="InterPro" id="IPR013083">
    <property type="entry name" value="Znf_RING/FYVE/PHD"/>
</dbReference>
<comment type="similarity">
    <text evidence="2">Belongs to the PIAS family.</text>
</comment>
<feature type="compositionally biased region" description="Basic and acidic residues" evidence="9">
    <location>
        <begin position="816"/>
        <end position="826"/>
    </location>
</feature>
<evidence type="ECO:0000313" key="12">
    <source>
        <dbReference type="EMBL" id="KAL3232153.1"/>
    </source>
</evidence>
<organism evidence="12 13">
    <name type="scientific">Nakaseomyces bracarensis</name>
    <dbReference type="NCBI Taxonomy" id="273131"/>
    <lineage>
        <taxon>Eukaryota</taxon>
        <taxon>Fungi</taxon>
        <taxon>Dikarya</taxon>
        <taxon>Ascomycota</taxon>
        <taxon>Saccharomycotina</taxon>
        <taxon>Saccharomycetes</taxon>
        <taxon>Saccharomycetales</taxon>
        <taxon>Saccharomycetaceae</taxon>
        <taxon>Nakaseomyces</taxon>
    </lineage>
</organism>
<sequence length="826" mass="93778">MLVGGFPRGDARCLVCNACNRLALLDVAGIDFLARYVLEYKPGVIDCGEGKGVLEVAKKKNQLYLFLLGYLSPDNNKIYELKALIRAIDAVLNKFELPPMRDLAKLVRSYSPKYDPYGYWDTVGEFDPVDSVTKMLEEEMRINDDPLPGQKHVRSPFYDVISVVPDTTRRLPAIEVKNVALSKFKFDKNVWERLNSHNFPVRLYLLSRKDPRDPNSDIQNDTKIDYNDGTPIAFPTPIEVWFNNIQIKARFKGLKDKEGTVNPVDLTDHIKSWRSLNTLKIIHVFNKEAYLSYCALVRPYAPEEVLNNILVKPAIPHLMTFEYIKKMFRENDDTELVTTSTIVSLKCPISYSRIKYPIKSKRCDHLQCYDALWFLHSQVQVPNWVCPVCQIPITLDDLYICEFSMRVLNSCANNVEQIELLPDCTWNPIYEMEDLSESDDEKTEIKSDAEQLLQHTNKQQTIDSIQLGHKIKETPIVSLLSDEEDFVDIDNVEQQPKRSSLYIPNSEDNRSEKSITLDPLQHNDPANVKTPTVKHDIGNITGSLNNDEEEDDLPLTQVARKRGLPIDHLLNSTESSFKQATKINKPMIKSRLSEKRKLSPALAPNILGKKPLQNSSSDTHLLNNNKHINFSERFYSDSRSLDPKLSNNMGNNNIRRPLMHDDSNELVLIHRESGPGNNDSIKLKEIGLLDNNPFVSQTQDKGLESFNLPSKAQHSKTSINNAQLQGKVGETISTNNKYPPLPPMPTNIMNRATSANFPIKNLDSANNGPLNHSAFVARPQYSGFLNNPLGSRPVVNPFLPRKPTHRGNGDINTTDNSKHKDSPWFP</sequence>
<dbReference type="Proteomes" id="UP001623330">
    <property type="component" value="Unassembled WGS sequence"/>
</dbReference>
<keyword evidence="5 8" id="KW-0863">Zinc-finger</keyword>
<comment type="caution">
    <text evidence="12">The sequence shown here is derived from an EMBL/GenBank/DDBJ whole genome shotgun (WGS) entry which is preliminary data.</text>
</comment>
<protein>
    <submittedName>
        <fullName evidence="12">Uncharacterized protein</fullName>
    </submittedName>
</protein>
<feature type="domain" description="SP-RING-type" evidence="10">
    <location>
        <begin position="332"/>
        <end position="417"/>
    </location>
</feature>
<evidence type="ECO:0000256" key="9">
    <source>
        <dbReference type="SAM" id="MobiDB-lite"/>
    </source>
</evidence>
<keyword evidence="3" id="KW-0808">Transferase</keyword>
<evidence type="ECO:0000256" key="4">
    <source>
        <dbReference type="ARBA" id="ARBA00022723"/>
    </source>
</evidence>
<feature type="domain" description="PINIT" evidence="11">
    <location>
        <begin position="138"/>
        <end position="300"/>
    </location>
</feature>
<reference evidence="12 13" key="1">
    <citation type="submission" date="2024-05" db="EMBL/GenBank/DDBJ databases">
        <title>Long read based assembly of the Candida bracarensis genome reveals expanded adhesin content.</title>
        <authorList>
            <person name="Marcet-Houben M."/>
            <person name="Ksiezopolska E."/>
            <person name="Gabaldon T."/>
        </authorList>
    </citation>
    <scope>NUCLEOTIDE SEQUENCE [LARGE SCALE GENOMIC DNA]</scope>
    <source>
        <strain evidence="12 13">CBM6</strain>
    </source>
</reference>
<comment type="pathway">
    <text evidence="1">Protein modification; protein sumoylation.</text>
</comment>
<evidence type="ECO:0000256" key="6">
    <source>
        <dbReference type="ARBA" id="ARBA00022786"/>
    </source>
</evidence>
<proteinExistence type="inferred from homology"/>
<dbReference type="InterPro" id="IPR038654">
    <property type="entry name" value="PINIT_sf"/>
</dbReference>
<dbReference type="Pfam" id="PF14324">
    <property type="entry name" value="PINIT"/>
    <property type="match status" value="1"/>
</dbReference>
<name>A0ABR4NTV6_9SACH</name>